<dbReference type="Proteomes" id="UP000236745">
    <property type="component" value="Unassembled WGS sequence"/>
</dbReference>
<evidence type="ECO:0000256" key="1">
    <source>
        <dbReference type="ARBA" id="ARBA00009437"/>
    </source>
</evidence>
<evidence type="ECO:0000313" key="7">
    <source>
        <dbReference type="Proteomes" id="UP000236745"/>
    </source>
</evidence>
<dbReference type="PROSITE" id="PS50931">
    <property type="entry name" value="HTH_LYSR"/>
    <property type="match status" value="1"/>
</dbReference>
<dbReference type="GO" id="GO:0010628">
    <property type="term" value="P:positive regulation of gene expression"/>
    <property type="evidence" value="ECO:0007669"/>
    <property type="project" value="TreeGrafter"/>
</dbReference>
<feature type="domain" description="HTH lysR-type" evidence="5">
    <location>
        <begin position="6"/>
        <end position="63"/>
    </location>
</feature>
<evidence type="ECO:0000256" key="2">
    <source>
        <dbReference type="ARBA" id="ARBA00023015"/>
    </source>
</evidence>
<dbReference type="InterPro" id="IPR005119">
    <property type="entry name" value="LysR_subst-bd"/>
</dbReference>
<dbReference type="GO" id="GO:0043565">
    <property type="term" value="F:sequence-specific DNA binding"/>
    <property type="evidence" value="ECO:0007669"/>
    <property type="project" value="TreeGrafter"/>
</dbReference>
<protein>
    <submittedName>
        <fullName evidence="6">DNA-binding transcriptional regulator, LysR family</fullName>
    </submittedName>
</protein>
<dbReference type="PANTHER" id="PTHR30427">
    <property type="entry name" value="TRANSCRIPTIONAL ACTIVATOR PROTEIN LYSR"/>
    <property type="match status" value="1"/>
</dbReference>
<dbReference type="PRINTS" id="PR00039">
    <property type="entry name" value="HTHLYSR"/>
</dbReference>
<proteinExistence type="inferred from homology"/>
<dbReference type="InterPro" id="IPR000847">
    <property type="entry name" value="LysR_HTH_N"/>
</dbReference>
<accession>A0A1H5TND2</accession>
<dbReference type="Pfam" id="PF03466">
    <property type="entry name" value="LysR_substrate"/>
    <property type="match status" value="1"/>
</dbReference>
<keyword evidence="3 6" id="KW-0238">DNA-binding</keyword>
<dbReference type="PANTHER" id="PTHR30427:SF1">
    <property type="entry name" value="TRANSCRIPTIONAL ACTIVATOR PROTEIN LYSR"/>
    <property type="match status" value="1"/>
</dbReference>
<gene>
    <name evidence="6" type="ORF">SAMN05444390_101108</name>
</gene>
<keyword evidence="4" id="KW-0804">Transcription</keyword>
<dbReference type="GO" id="GO:0003700">
    <property type="term" value="F:DNA-binding transcription factor activity"/>
    <property type="evidence" value="ECO:0007669"/>
    <property type="project" value="InterPro"/>
</dbReference>
<dbReference type="Gene3D" id="1.10.10.10">
    <property type="entry name" value="Winged helix-like DNA-binding domain superfamily/Winged helix DNA-binding domain"/>
    <property type="match status" value="1"/>
</dbReference>
<dbReference type="Gene3D" id="3.40.190.290">
    <property type="match status" value="1"/>
</dbReference>
<dbReference type="EMBL" id="FNVQ01000001">
    <property type="protein sequence ID" value="SEF63527.1"/>
    <property type="molecule type" value="Genomic_DNA"/>
</dbReference>
<dbReference type="Pfam" id="PF00126">
    <property type="entry name" value="HTH_1"/>
    <property type="match status" value="1"/>
</dbReference>
<keyword evidence="2" id="KW-0805">Transcription regulation</keyword>
<comment type="similarity">
    <text evidence="1">Belongs to the LysR transcriptional regulatory family.</text>
</comment>
<organism evidence="6 7">
    <name type="scientific">Marinobacterium lutimaris</name>
    <dbReference type="NCBI Taxonomy" id="568106"/>
    <lineage>
        <taxon>Bacteria</taxon>
        <taxon>Pseudomonadati</taxon>
        <taxon>Pseudomonadota</taxon>
        <taxon>Gammaproteobacteria</taxon>
        <taxon>Oceanospirillales</taxon>
        <taxon>Oceanospirillaceae</taxon>
        <taxon>Marinobacterium</taxon>
    </lineage>
</organism>
<name>A0A1H5TND2_9GAMM</name>
<dbReference type="SUPFAM" id="SSF46785">
    <property type="entry name" value="Winged helix' DNA-binding domain"/>
    <property type="match status" value="1"/>
</dbReference>
<dbReference type="OrthoDB" id="646694at2"/>
<dbReference type="InterPro" id="IPR036388">
    <property type="entry name" value="WH-like_DNA-bd_sf"/>
</dbReference>
<dbReference type="RefSeq" id="WP_104001140.1">
    <property type="nucleotide sequence ID" value="NZ_FNVQ01000001.1"/>
</dbReference>
<dbReference type="SUPFAM" id="SSF53850">
    <property type="entry name" value="Periplasmic binding protein-like II"/>
    <property type="match status" value="1"/>
</dbReference>
<evidence type="ECO:0000259" key="5">
    <source>
        <dbReference type="PROSITE" id="PS50931"/>
    </source>
</evidence>
<dbReference type="AlphaFoldDB" id="A0A1H5TND2"/>
<reference evidence="6 7" key="1">
    <citation type="submission" date="2016-10" db="EMBL/GenBank/DDBJ databases">
        <authorList>
            <person name="de Groot N.N."/>
        </authorList>
    </citation>
    <scope>NUCLEOTIDE SEQUENCE [LARGE SCALE GENOMIC DNA]</scope>
    <source>
        <strain evidence="6 7">DSM 22012</strain>
    </source>
</reference>
<dbReference type="InterPro" id="IPR036390">
    <property type="entry name" value="WH_DNA-bd_sf"/>
</dbReference>
<evidence type="ECO:0000256" key="4">
    <source>
        <dbReference type="ARBA" id="ARBA00023163"/>
    </source>
</evidence>
<evidence type="ECO:0000313" key="6">
    <source>
        <dbReference type="EMBL" id="SEF63527.1"/>
    </source>
</evidence>
<sequence>MSKRQLTLRQIEIIRAIKVAGSIIGAARLLNVSQPGLSRTMKHVESSLGIKLFTRSGGKYTPSAEASTIFAQLNDLYKKLNDLNTSLNQLEDGRGFELTFGSVPSIAMSMVPRSLRRISERHPDLHINAETLKLEEAIDYLLLGRGEFVCMSYRLNHPAIDFQPLEEGKLCCVVHRDHELAKLDKVSAEQIARFPLIGIDPADPYGQILDSVFAQDDVQYDLRFRVRFGFMVLGLVKQGLGVAILDSFSLADVGDESSELRVIPLEKPVRFKTYVAMRNDGELSSFAESFIDAMKTEMGQKSFT</sequence>
<evidence type="ECO:0000256" key="3">
    <source>
        <dbReference type="ARBA" id="ARBA00023125"/>
    </source>
</evidence>
<keyword evidence="7" id="KW-1185">Reference proteome</keyword>